<dbReference type="RefSeq" id="WP_190259322.1">
    <property type="nucleotide sequence ID" value="NZ_QFGA01000003.1"/>
</dbReference>
<organism evidence="1 2">
    <name type="scientific">Pelotomaculum schinkii</name>
    <dbReference type="NCBI Taxonomy" id="78350"/>
    <lineage>
        <taxon>Bacteria</taxon>
        <taxon>Bacillati</taxon>
        <taxon>Bacillota</taxon>
        <taxon>Clostridia</taxon>
        <taxon>Eubacteriales</taxon>
        <taxon>Desulfotomaculaceae</taxon>
        <taxon>Pelotomaculum</taxon>
    </lineage>
</organism>
<dbReference type="AlphaFoldDB" id="A0A4Y7R8V2"/>
<sequence length="45" mass="4838">MVLGILPCQGASNVGVMTGKVRGMGYVQDEVGKMDILPFNILEQQ</sequence>
<gene>
    <name evidence="1" type="ORF">Psch_03844</name>
</gene>
<protein>
    <submittedName>
        <fullName evidence="1">Uncharacterized protein</fullName>
    </submittedName>
</protein>
<keyword evidence="2" id="KW-1185">Reference proteome</keyword>
<accession>A0A4Y7R8V2</accession>
<dbReference type="Proteomes" id="UP000298324">
    <property type="component" value="Unassembled WGS sequence"/>
</dbReference>
<dbReference type="EMBL" id="QFGA01000003">
    <property type="protein sequence ID" value="TEB05081.1"/>
    <property type="molecule type" value="Genomic_DNA"/>
</dbReference>
<reference evidence="1 2" key="1">
    <citation type="journal article" date="2018" name="Environ. Microbiol.">
        <title>Novel energy conservation strategies and behaviour of Pelotomaculum schinkii driving syntrophic propionate catabolism.</title>
        <authorList>
            <person name="Hidalgo-Ahumada C.A.P."/>
            <person name="Nobu M.K."/>
            <person name="Narihiro T."/>
            <person name="Tamaki H."/>
            <person name="Liu W.T."/>
            <person name="Kamagata Y."/>
            <person name="Stams A.J.M."/>
            <person name="Imachi H."/>
            <person name="Sousa D.Z."/>
        </authorList>
    </citation>
    <scope>NUCLEOTIDE SEQUENCE [LARGE SCALE GENOMIC DNA]</scope>
    <source>
        <strain evidence="1 2">HH</strain>
    </source>
</reference>
<evidence type="ECO:0000313" key="1">
    <source>
        <dbReference type="EMBL" id="TEB05081.1"/>
    </source>
</evidence>
<name>A0A4Y7R8V2_9FIRM</name>
<evidence type="ECO:0000313" key="2">
    <source>
        <dbReference type="Proteomes" id="UP000298324"/>
    </source>
</evidence>
<comment type="caution">
    <text evidence="1">The sequence shown here is derived from an EMBL/GenBank/DDBJ whole genome shotgun (WGS) entry which is preliminary data.</text>
</comment>
<proteinExistence type="predicted"/>